<proteinExistence type="predicted"/>
<organism evidence="1">
    <name type="scientific">viral metagenome</name>
    <dbReference type="NCBI Taxonomy" id="1070528"/>
    <lineage>
        <taxon>unclassified sequences</taxon>
        <taxon>metagenomes</taxon>
        <taxon>organismal metagenomes</taxon>
    </lineage>
</organism>
<dbReference type="AlphaFoldDB" id="A0A6M3LF52"/>
<reference evidence="1" key="1">
    <citation type="submission" date="2020-03" db="EMBL/GenBank/DDBJ databases">
        <title>The deep terrestrial virosphere.</title>
        <authorList>
            <person name="Holmfeldt K."/>
            <person name="Nilsson E."/>
            <person name="Simone D."/>
            <person name="Lopez-Fernandez M."/>
            <person name="Wu X."/>
            <person name="de Brujin I."/>
            <person name="Lundin D."/>
            <person name="Andersson A."/>
            <person name="Bertilsson S."/>
            <person name="Dopson M."/>
        </authorList>
    </citation>
    <scope>NUCLEOTIDE SEQUENCE</scope>
    <source>
        <strain evidence="1">MM415B04089</strain>
    </source>
</reference>
<name>A0A6M3LF52_9ZZZZ</name>
<accession>A0A6M3LF52</accession>
<evidence type="ECO:0000313" key="1">
    <source>
        <dbReference type="EMBL" id="QJA93877.1"/>
    </source>
</evidence>
<sequence length="171" mass="19154">MEFKLTKTDRLIVNAAAKDVDIPSLHCVHVTKGKIQATNGYILAERKIDYDGDNTLLDISDIAEHNDSKGLGGVVYTQDGENIKATGRDINIIKPAEGNFPNTEHLYPTEEPVFKIALGRSQLLALLKCLDKCEELIKFYFYDKEKPAKLTQGEDFTGLIMPMHAKWGDEK</sequence>
<dbReference type="EMBL" id="MT143184">
    <property type="protein sequence ID" value="QJA93877.1"/>
    <property type="molecule type" value="Genomic_DNA"/>
</dbReference>
<protein>
    <submittedName>
        <fullName evidence="1">Uncharacterized protein</fullName>
    </submittedName>
</protein>
<gene>
    <name evidence="1" type="ORF">MM415B04089_0006</name>
</gene>